<proteinExistence type="predicted"/>
<name>A0A1Q9DRM0_SYMMI</name>
<accession>A0A1Q9DRM0</accession>
<dbReference type="EMBL" id="LSRX01000420">
    <property type="protein sequence ID" value="OLP97819.1"/>
    <property type="molecule type" value="Genomic_DNA"/>
</dbReference>
<protein>
    <submittedName>
        <fullName evidence="2">Uncharacterized protein</fullName>
    </submittedName>
</protein>
<keyword evidence="3" id="KW-1185">Reference proteome</keyword>
<sequence length="197" mass="21489">MNHPDRDAGNTVICDCEVKKDLTGQVTLKIHGDDGQLYHLDIEMDHLLQEAPAKKSDKHWMANNEEVCVLQVQQLPPTATHDSPFGVLGHPFRDEGRAVYGTNHPGPFPGGMIGPMMMPFGPALRGKGGAPPFSPGMPPGPPGDLFKAPTKAEVRQEVAKAKEMSQVLQGMQEAVKAADDKHEGQEYSPREEDHKVQ</sequence>
<evidence type="ECO:0000256" key="1">
    <source>
        <dbReference type="SAM" id="MobiDB-lite"/>
    </source>
</evidence>
<evidence type="ECO:0000313" key="2">
    <source>
        <dbReference type="EMBL" id="OLP97819.1"/>
    </source>
</evidence>
<dbReference type="Proteomes" id="UP000186817">
    <property type="component" value="Unassembled WGS sequence"/>
</dbReference>
<feature type="region of interest" description="Disordered" evidence="1">
    <location>
        <begin position="160"/>
        <end position="197"/>
    </location>
</feature>
<reference evidence="2 3" key="1">
    <citation type="submission" date="2016-02" db="EMBL/GenBank/DDBJ databases">
        <title>Genome analysis of coral dinoflagellate symbionts highlights evolutionary adaptations to a symbiotic lifestyle.</title>
        <authorList>
            <person name="Aranda M."/>
            <person name="Li Y."/>
            <person name="Liew Y.J."/>
            <person name="Baumgarten S."/>
            <person name="Simakov O."/>
            <person name="Wilson M."/>
            <person name="Piel J."/>
            <person name="Ashoor H."/>
            <person name="Bougouffa S."/>
            <person name="Bajic V.B."/>
            <person name="Ryu T."/>
            <person name="Ravasi T."/>
            <person name="Bayer T."/>
            <person name="Micklem G."/>
            <person name="Kim H."/>
            <person name="Bhak J."/>
            <person name="Lajeunesse T.C."/>
            <person name="Voolstra C.R."/>
        </authorList>
    </citation>
    <scope>NUCLEOTIDE SEQUENCE [LARGE SCALE GENOMIC DNA]</scope>
    <source>
        <strain evidence="2 3">CCMP2467</strain>
    </source>
</reference>
<evidence type="ECO:0000313" key="3">
    <source>
        <dbReference type="Proteomes" id="UP000186817"/>
    </source>
</evidence>
<feature type="compositionally biased region" description="Basic and acidic residues" evidence="1">
    <location>
        <begin position="176"/>
        <end position="197"/>
    </location>
</feature>
<organism evidence="2 3">
    <name type="scientific">Symbiodinium microadriaticum</name>
    <name type="common">Dinoflagellate</name>
    <name type="synonym">Zooxanthella microadriatica</name>
    <dbReference type="NCBI Taxonomy" id="2951"/>
    <lineage>
        <taxon>Eukaryota</taxon>
        <taxon>Sar</taxon>
        <taxon>Alveolata</taxon>
        <taxon>Dinophyceae</taxon>
        <taxon>Suessiales</taxon>
        <taxon>Symbiodiniaceae</taxon>
        <taxon>Symbiodinium</taxon>
    </lineage>
</organism>
<gene>
    <name evidence="2" type="ORF">AK812_SmicGene19807</name>
</gene>
<comment type="caution">
    <text evidence="2">The sequence shown here is derived from an EMBL/GenBank/DDBJ whole genome shotgun (WGS) entry which is preliminary data.</text>
</comment>
<dbReference type="AlphaFoldDB" id="A0A1Q9DRM0"/>